<keyword evidence="4" id="KW-0812">Transmembrane</keyword>
<keyword evidence="4" id="KW-0472">Membrane</keyword>
<dbReference type="Pfam" id="PF00535">
    <property type="entry name" value="Glycos_transf_2"/>
    <property type="match status" value="1"/>
</dbReference>
<proteinExistence type="inferred from homology"/>
<dbReference type="EMBL" id="JAFKCW010000004">
    <property type="protein sequence ID" value="MBN7802471.1"/>
    <property type="molecule type" value="Genomic_DNA"/>
</dbReference>
<feature type="domain" description="Glycosyltransferase 2-like" evidence="5">
    <location>
        <begin position="11"/>
        <end position="168"/>
    </location>
</feature>
<dbReference type="PANTHER" id="PTHR43179:SF12">
    <property type="entry name" value="GALACTOFURANOSYLTRANSFERASE GLFT2"/>
    <property type="match status" value="1"/>
</dbReference>
<comment type="similarity">
    <text evidence="1">Belongs to the glycosyltransferase 2 family.</text>
</comment>
<organism evidence="6 7">
    <name type="scientific">Algoriphagus aestuariicola</name>
    <dbReference type="NCBI Taxonomy" id="1852016"/>
    <lineage>
        <taxon>Bacteria</taxon>
        <taxon>Pseudomonadati</taxon>
        <taxon>Bacteroidota</taxon>
        <taxon>Cytophagia</taxon>
        <taxon>Cytophagales</taxon>
        <taxon>Cyclobacteriaceae</taxon>
        <taxon>Algoriphagus</taxon>
    </lineage>
</organism>
<accession>A0ABS3BUB0</accession>
<sequence>MTSSSFPSVAVILINWNNYEDSKKCLISLQKCTYDNFLPIVVDNFSQDGSTQKLASEFQDFAHFIFNQENLGFSGGNNVGFRYALEHGFDYAMELNNDTEVEPDFLEKLVFSIHDKKDFAAAQPLIYYNQQRRHIIWNAGGKLIPQLGLSLTKMEGKTKPESLHGQETDWITGCAFFIKTSVLKETGLLKEFFFFGSFEDVDLSTRIRNAGYKLWFEPSSVIYHSVGNSSSSKVKGKEGFLNPRVHYLAQRNQMIYIKQHTSPIFIPLAVLVQLGKMGAYTGYFLARWRPNKLKLAWRGFWDGLLKTYHD</sequence>
<evidence type="ECO:0000256" key="1">
    <source>
        <dbReference type="ARBA" id="ARBA00006739"/>
    </source>
</evidence>
<evidence type="ECO:0000313" key="7">
    <source>
        <dbReference type="Proteomes" id="UP000664698"/>
    </source>
</evidence>
<dbReference type="CDD" id="cd04186">
    <property type="entry name" value="GT_2_like_c"/>
    <property type="match status" value="1"/>
</dbReference>
<dbReference type="Gene3D" id="3.90.550.10">
    <property type="entry name" value="Spore Coat Polysaccharide Biosynthesis Protein SpsA, Chain A"/>
    <property type="match status" value="1"/>
</dbReference>
<keyword evidence="4" id="KW-1133">Transmembrane helix</keyword>
<dbReference type="RefSeq" id="WP_206570489.1">
    <property type="nucleotide sequence ID" value="NZ_JAFKCW010000004.1"/>
</dbReference>
<keyword evidence="7" id="KW-1185">Reference proteome</keyword>
<name>A0ABS3BUB0_9BACT</name>
<gene>
    <name evidence="6" type="ORF">J0A67_16475</name>
</gene>
<evidence type="ECO:0000256" key="4">
    <source>
        <dbReference type="SAM" id="Phobius"/>
    </source>
</evidence>
<dbReference type="InterPro" id="IPR001173">
    <property type="entry name" value="Glyco_trans_2-like"/>
</dbReference>
<protein>
    <submittedName>
        <fullName evidence="6">Glycosyltransferase family 2 protein</fullName>
    </submittedName>
</protein>
<comment type="caution">
    <text evidence="6">The sequence shown here is derived from an EMBL/GenBank/DDBJ whole genome shotgun (WGS) entry which is preliminary data.</text>
</comment>
<keyword evidence="2" id="KW-0328">Glycosyltransferase</keyword>
<evidence type="ECO:0000256" key="2">
    <source>
        <dbReference type="ARBA" id="ARBA00022676"/>
    </source>
</evidence>
<dbReference type="SUPFAM" id="SSF53448">
    <property type="entry name" value="Nucleotide-diphospho-sugar transferases"/>
    <property type="match status" value="1"/>
</dbReference>
<evidence type="ECO:0000256" key="3">
    <source>
        <dbReference type="ARBA" id="ARBA00022679"/>
    </source>
</evidence>
<dbReference type="Proteomes" id="UP000664698">
    <property type="component" value="Unassembled WGS sequence"/>
</dbReference>
<dbReference type="InterPro" id="IPR029044">
    <property type="entry name" value="Nucleotide-diphossugar_trans"/>
</dbReference>
<feature type="transmembrane region" description="Helical" evidence="4">
    <location>
        <begin position="264"/>
        <end position="286"/>
    </location>
</feature>
<reference evidence="6 7" key="1">
    <citation type="submission" date="2021-03" db="EMBL/GenBank/DDBJ databases">
        <title>novel species isolated from a fishpond in China.</title>
        <authorList>
            <person name="Lu H."/>
            <person name="Cai Z."/>
        </authorList>
    </citation>
    <scope>NUCLEOTIDE SEQUENCE [LARGE SCALE GENOMIC DNA]</scope>
    <source>
        <strain evidence="6 7">JCM 31546</strain>
    </source>
</reference>
<keyword evidence="3" id="KW-0808">Transferase</keyword>
<evidence type="ECO:0000259" key="5">
    <source>
        <dbReference type="Pfam" id="PF00535"/>
    </source>
</evidence>
<dbReference type="PANTHER" id="PTHR43179">
    <property type="entry name" value="RHAMNOSYLTRANSFERASE WBBL"/>
    <property type="match status" value="1"/>
</dbReference>
<evidence type="ECO:0000313" key="6">
    <source>
        <dbReference type="EMBL" id="MBN7802471.1"/>
    </source>
</evidence>